<comment type="caution">
    <text evidence="3">The sequence shown here is derived from an EMBL/GenBank/DDBJ whole genome shotgun (WGS) entry which is preliminary data.</text>
</comment>
<dbReference type="Pfam" id="PF06904">
    <property type="entry name" value="Extensin-like_C"/>
    <property type="match status" value="1"/>
</dbReference>
<feature type="compositionally biased region" description="Pro residues" evidence="1">
    <location>
        <begin position="243"/>
        <end position="254"/>
    </location>
</feature>
<evidence type="ECO:0000256" key="1">
    <source>
        <dbReference type="SAM" id="MobiDB-lite"/>
    </source>
</evidence>
<keyword evidence="4" id="KW-1185">Reference proteome</keyword>
<dbReference type="InterPro" id="IPR009683">
    <property type="entry name" value="Extensin-like_C"/>
</dbReference>
<dbReference type="AlphaFoldDB" id="A0A8J2VY42"/>
<dbReference type="Proteomes" id="UP000602745">
    <property type="component" value="Unassembled WGS sequence"/>
</dbReference>
<evidence type="ECO:0000313" key="3">
    <source>
        <dbReference type="EMBL" id="GGE42245.1"/>
    </source>
</evidence>
<feature type="region of interest" description="Disordered" evidence="1">
    <location>
        <begin position="203"/>
        <end position="256"/>
    </location>
</feature>
<feature type="compositionally biased region" description="Low complexity" evidence="1">
    <location>
        <begin position="227"/>
        <end position="242"/>
    </location>
</feature>
<accession>A0A8J2VY42</accession>
<protein>
    <recommendedName>
        <fullName evidence="2">Extensin-like C-terminal domain-containing protein</fullName>
    </recommendedName>
</protein>
<proteinExistence type="predicted"/>
<dbReference type="RefSeq" id="WP_188409531.1">
    <property type="nucleotide sequence ID" value="NZ_BMCP01000002.1"/>
</dbReference>
<feature type="compositionally biased region" description="Pro residues" evidence="1">
    <location>
        <begin position="271"/>
        <end position="281"/>
    </location>
</feature>
<sequence>MTVALSGCGFLDTEEREPWRAKEEARCLASGAVVASAYIQPAPEIKGPRVCGLTYPFKVSALAGGTVPISRAVPLSCSMIPALENWVRQKIQPAAYMHFGMPVVELKVMGSYNCRTMNHRKGASLSEHAFANALDVSGFKLLDGRTIIIKKHWKSGTEAERTFLRDVHGGACDYFRTVLGPGSDALHYDHLHLDLRMHDPRGARHVCKPRPNVTPSPFHDDTPIAEAPMPQQPVQTAVAQPPMSYPPSPAPVPAHGPASYTPLPPYPAPEAYPAASPPPAYPQATLAAAPPPPQVAAPSASDPIGMWLDQTDPYAVTPSAPAPQLFPANGPGGIY</sequence>
<reference evidence="3" key="1">
    <citation type="journal article" date="2014" name="Int. J. Syst. Evol. Microbiol.">
        <title>Complete genome sequence of Corynebacterium casei LMG S-19264T (=DSM 44701T), isolated from a smear-ripened cheese.</title>
        <authorList>
            <consortium name="US DOE Joint Genome Institute (JGI-PGF)"/>
            <person name="Walter F."/>
            <person name="Albersmeier A."/>
            <person name="Kalinowski J."/>
            <person name="Ruckert C."/>
        </authorList>
    </citation>
    <scope>NUCLEOTIDE SEQUENCE</scope>
    <source>
        <strain evidence="3">CCM 7684</strain>
    </source>
</reference>
<organism evidence="3 4">
    <name type="scientific">Agaricicola taiwanensis</name>
    <dbReference type="NCBI Taxonomy" id="591372"/>
    <lineage>
        <taxon>Bacteria</taxon>
        <taxon>Pseudomonadati</taxon>
        <taxon>Pseudomonadota</taxon>
        <taxon>Alphaproteobacteria</taxon>
        <taxon>Rhodobacterales</taxon>
        <taxon>Paracoccaceae</taxon>
        <taxon>Agaricicola</taxon>
    </lineage>
</organism>
<dbReference type="EMBL" id="BMCP01000002">
    <property type="protein sequence ID" value="GGE42245.1"/>
    <property type="molecule type" value="Genomic_DNA"/>
</dbReference>
<reference evidence="3" key="2">
    <citation type="submission" date="2020-09" db="EMBL/GenBank/DDBJ databases">
        <authorList>
            <person name="Sun Q."/>
            <person name="Sedlacek I."/>
        </authorList>
    </citation>
    <scope>NUCLEOTIDE SEQUENCE</scope>
    <source>
        <strain evidence="3">CCM 7684</strain>
    </source>
</reference>
<gene>
    <name evidence="3" type="ORF">GCM10007276_19430</name>
</gene>
<feature type="region of interest" description="Disordered" evidence="1">
    <location>
        <begin position="271"/>
        <end position="335"/>
    </location>
</feature>
<evidence type="ECO:0000313" key="4">
    <source>
        <dbReference type="Proteomes" id="UP000602745"/>
    </source>
</evidence>
<evidence type="ECO:0000259" key="2">
    <source>
        <dbReference type="Pfam" id="PF06904"/>
    </source>
</evidence>
<dbReference type="PRINTS" id="PR01217">
    <property type="entry name" value="PRICHEXTENSN"/>
</dbReference>
<name>A0A8J2VY42_9RHOB</name>
<feature type="domain" description="Extensin-like C-terminal" evidence="2">
    <location>
        <begin position="26"/>
        <end position="207"/>
    </location>
</feature>